<dbReference type="InterPro" id="IPR019264">
    <property type="entry name" value="DUF2179"/>
</dbReference>
<evidence type="ECO:0000256" key="3">
    <source>
        <dbReference type="ARBA" id="ARBA00022692"/>
    </source>
</evidence>
<dbReference type="GO" id="GO:0005886">
    <property type="term" value="C:plasma membrane"/>
    <property type="evidence" value="ECO:0007669"/>
    <property type="project" value="UniProtKB-SubCell"/>
</dbReference>
<feature type="transmembrane region" description="Helical" evidence="6">
    <location>
        <begin position="12"/>
        <end position="28"/>
    </location>
</feature>
<dbReference type="AlphaFoldDB" id="A0A9D1L8U5"/>
<comment type="caution">
    <text evidence="8">The sequence shown here is derived from an EMBL/GenBank/DDBJ whole genome shotgun (WGS) entry which is preliminary data.</text>
</comment>
<feature type="domain" description="DUF2179" evidence="7">
    <location>
        <begin position="229"/>
        <end position="282"/>
    </location>
</feature>
<evidence type="ECO:0000256" key="6">
    <source>
        <dbReference type="SAM" id="Phobius"/>
    </source>
</evidence>
<dbReference type="InterPro" id="IPR015867">
    <property type="entry name" value="N-reg_PII/ATP_PRibTrfase_C"/>
</dbReference>
<gene>
    <name evidence="8" type="ORF">IAD16_04145</name>
</gene>
<keyword evidence="2" id="KW-1003">Cell membrane</keyword>
<evidence type="ECO:0000313" key="9">
    <source>
        <dbReference type="Proteomes" id="UP000824091"/>
    </source>
</evidence>
<dbReference type="EMBL" id="DVMO01000060">
    <property type="protein sequence ID" value="HIU27547.1"/>
    <property type="molecule type" value="Genomic_DNA"/>
</dbReference>
<feature type="transmembrane region" description="Helical" evidence="6">
    <location>
        <begin position="116"/>
        <end position="138"/>
    </location>
</feature>
<evidence type="ECO:0000256" key="2">
    <source>
        <dbReference type="ARBA" id="ARBA00022475"/>
    </source>
</evidence>
<evidence type="ECO:0000256" key="1">
    <source>
        <dbReference type="ARBA" id="ARBA00004651"/>
    </source>
</evidence>
<dbReference type="PANTHER" id="PTHR33545:SF5">
    <property type="entry name" value="UPF0750 MEMBRANE PROTEIN YITT"/>
    <property type="match status" value="1"/>
</dbReference>
<feature type="transmembrane region" description="Helical" evidence="6">
    <location>
        <begin position="63"/>
        <end position="84"/>
    </location>
</feature>
<protein>
    <submittedName>
        <fullName evidence="8">YitT family protein</fullName>
    </submittedName>
</protein>
<reference evidence="8" key="1">
    <citation type="submission" date="2020-10" db="EMBL/GenBank/DDBJ databases">
        <authorList>
            <person name="Gilroy R."/>
        </authorList>
    </citation>
    <scope>NUCLEOTIDE SEQUENCE</scope>
    <source>
        <strain evidence="8">11300</strain>
    </source>
</reference>
<evidence type="ECO:0000259" key="7">
    <source>
        <dbReference type="Pfam" id="PF10035"/>
    </source>
</evidence>
<organism evidence="8 9">
    <name type="scientific">Candidatus Fimisoma avicola</name>
    <dbReference type="NCBI Taxonomy" id="2840826"/>
    <lineage>
        <taxon>Bacteria</taxon>
        <taxon>Bacillati</taxon>
        <taxon>Bacillota</taxon>
        <taxon>Clostridia</taxon>
        <taxon>Eubacteriales</taxon>
        <taxon>Candidatus Fimisoma</taxon>
    </lineage>
</organism>
<keyword evidence="4 6" id="KW-1133">Transmembrane helix</keyword>
<dbReference type="InterPro" id="IPR003740">
    <property type="entry name" value="YitT"/>
</dbReference>
<keyword evidence="3 6" id="KW-0812">Transmembrane</keyword>
<evidence type="ECO:0000313" key="8">
    <source>
        <dbReference type="EMBL" id="HIU27547.1"/>
    </source>
</evidence>
<feature type="transmembrane region" description="Helical" evidence="6">
    <location>
        <begin position="158"/>
        <end position="179"/>
    </location>
</feature>
<dbReference type="Gene3D" id="3.30.70.120">
    <property type="match status" value="1"/>
</dbReference>
<reference evidence="8" key="2">
    <citation type="journal article" date="2021" name="PeerJ">
        <title>Extensive microbial diversity within the chicken gut microbiome revealed by metagenomics and culture.</title>
        <authorList>
            <person name="Gilroy R."/>
            <person name="Ravi A."/>
            <person name="Getino M."/>
            <person name="Pursley I."/>
            <person name="Horton D.L."/>
            <person name="Alikhan N.F."/>
            <person name="Baker D."/>
            <person name="Gharbi K."/>
            <person name="Hall N."/>
            <person name="Watson M."/>
            <person name="Adriaenssens E.M."/>
            <person name="Foster-Nyarko E."/>
            <person name="Jarju S."/>
            <person name="Secka A."/>
            <person name="Antonio M."/>
            <person name="Oren A."/>
            <person name="Chaudhuri R.R."/>
            <person name="La Ragione R."/>
            <person name="Hildebrand F."/>
            <person name="Pallen M.J."/>
        </authorList>
    </citation>
    <scope>NUCLEOTIDE SEQUENCE</scope>
    <source>
        <strain evidence="8">11300</strain>
    </source>
</reference>
<comment type="subcellular location">
    <subcellularLocation>
        <location evidence="1">Cell membrane</location>
        <topology evidence="1">Multi-pass membrane protein</topology>
    </subcellularLocation>
</comment>
<proteinExistence type="predicted"/>
<feature type="transmembrane region" description="Helical" evidence="6">
    <location>
        <begin position="34"/>
        <end position="51"/>
    </location>
</feature>
<sequence length="289" mass="32223">MVSSKKSKIKKEIQMIVCLTLASVIMAFNLNSFVAAGGLFPSGFSGLTILIQDIAREFFNIRIPYSAVYLPLNLIPAYIGFRYIGKRFTFYSFYVVILSGFLTDIFPSVTITYDMLLISIFGGIVGSAAVSICLISGASAGGTDFISIYFSEKKGLDAWNYILIANVIMLVTAGALFGFDKALYSIIYQYVTTQVIQLLFKRYQKDTLLIITSVPEAVYGRIRQLTRHDATLIEGTGCFEGTTRHILYSVVGREQVDIVIAEIKKIDPKAFINVINTEQINGRFYKKPY</sequence>
<dbReference type="Proteomes" id="UP000824091">
    <property type="component" value="Unassembled WGS sequence"/>
</dbReference>
<accession>A0A9D1L8U5</accession>
<evidence type="ECO:0000256" key="4">
    <source>
        <dbReference type="ARBA" id="ARBA00022989"/>
    </source>
</evidence>
<dbReference type="InterPro" id="IPR051461">
    <property type="entry name" value="UPF0750_membrane"/>
</dbReference>
<dbReference type="PANTHER" id="PTHR33545">
    <property type="entry name" value="UPF0750 MEMBRANE PROTEIN YITT-RELATED"/>
    <property type="match status" value="1"/>
</dbReference>
<keyword evidence="5 6" id="KW-0472">Membrane</keyword>
<dbReference type="Pfam" id="PF02588">
    <property type="entry name" value="YitT_membrane"/>
    <property type="match status" value="1"/>
</dbReference>
<evidence type="ECO:0000256" key="5">
    <source>
        <dbReference type="ARBA" id="ARBA00023136"/>
    </source>
</evidence>
<dbReference type="Pfam" id="PF10035">
    <property type="entry name" value="DUF2179"/>
    <property type="match status" value="1"/>
</dbReference>
<name>A0A9D1L8U5_9FIRM</name>
<dbReference type="PIRSF" id="PIRSF006483">
    <property type="entry name" value="Membrane_protein_YitT"/>
    <property type="match status" value="1"/>
</dbReference>
<feature type="transmembrane region" description="Helical" evidence="6">
    <location>
        <begin position="90"/>
        <end position="109"/>
    </location>
</feature>